<keyword evidence="6" id="KW-0276">Fatty acid metabolism</keyword>
<keyword evidence="5 10" id="KW-0274">FAD</keyword>
<protein>
    <recommendedName>
        <fullName evidence="10">Acyl-coenzyme A oxidase</fullName>
    </recommendedName>
</protein>
<evidence type="ECO:0000256" key="11">
    <source>
        <dbReference type="PIRSR" id="PIRSR000168-1"/>
    </source>
</evidence>
<feature type="region of interest" description="Disordered" evidence="13">
    <location>
        <begin position="1"/>
        <end position="27"/>
    </location>
</feature>
<evidence type="ECO:0000259" key="16">
    <source>
        <dbReference type="Pfam" id="PF22924"/>
    </source>
</evidence>
<dbReference type="AlphaFoldDB" id="A0A9P4U915"/>
<comment type="caution">
    <text evidence="17">The sequence shown here is derived from an EMBL/GenBank/DDBJ whole genome shotgun (WGS) entry which is preliminary data.</text>
</comment>
<organism evidence="17 18">
    <name type="scientific">Karstenula rhodostoma CBS 690.94</name>
    <dbReference type="NCBI Taxonomy" id="1392251"/>
    <lineage>
        <taxon>Eukaryota</taxon>
        <taxon>Fungi</taxon>
        <taxon>Dikarya</taxon>
        <taxon>Ascomycota</taxon>
        <taxon>Pezizomycotina</taxon>
        <taxon>Dothideomycetes</taxon>
        <taxon>Pleosporomycetidae</taxon>
        <taxon>Pleosporales</taxon>
        <taxon>Massarineae</taxon>
        <taxon>Didymosphaeriaceae</taxon>
        <taxon>Karstenula</taxon>
    </lineage>
</organism>
<keyword evidence="8" id="KW-0443">Lipid metabolism</keyword>
<dbReference type="Gene3D" id="1.10.540.10">
    <property type="entry name" value="Acyl-CoA dehydrogenase/oxidase, N-terminal domain"/>
    <property type="match status" value="1"/>
</dbReference>
<feature type="domain" description="Acyl-CoA oxidase C-alpha1" evidence="16">
    <location>
        <begin position="297"/>
        <end position="420"/>
    </location>
</feature>
<evidence type="ECO:0000256" key="7">
    <source>
        <dbReference type="ARBA" id="ARBA00023002"/>
    </source>
</evidence>
<dbReference type="InterPro" id="IPR037069">
    <property type="entry name" value="AcylCoA_DH/ox_N_sf"/>
</dbReference>
<evidence type="ECO:0000259" key="14">
    <source>
        <dbReference type="Pfam" id="PF01756"/>
    </source>
</evidence>
<evidence type="ECO:0000313" key="18">
    <source>
        <dbReference type="Proteomes" id="UP000799764"/>
    </source>
</evidence>
<reference evidence="17" key="1">
    <citation type="journal article" date="2020" name="Stud. Mycol.">
        <title>101 Dothideomycetes genomes: a test case for predicting lifestyles and emergence of pathogens.</title>
        <authorList>
            <person name="Haridas S."/>
            <person name="Albert R."/>
            <person name="Binder M."/>
            <person name="Bloem J."/>
            <person name="Labutti K."/>
            <person name="Salamov A."/>
            <person name="Andreopoulos B."/>
            <person name="Baker S."/>
            <person name="Barry K."/>
            <person name="Bills G."/>
            <person name="Bluhm B."/>
            <person name="Cannon C."/>
            <person name="Castanera R."/>
            <person name="Culley D."/>
            <person name="Daum C."/>
            <person name="Ezra D."/>
            <person name="Gonzalez J."/>
            <person name="Henrissat B."/>
            <person name="Kuo A."/>
            <person name="Liang C."/>
            <person name="Lipzen A."/>
            <person name="Lutzoni F."/>
            <person name="Magnuson J."/>
            <person name="Mondo S."/>
            <person name="Nolan M."/>
            <person name="Ohm R."/>
            <person name="Pangilinan J."/>
            <person name="Park H.-J."/>
            <person name="Ramirez L."/>
            <person name="Alfaro M."/>
            <person name="Sun H."/>
            <person name="Tritt A."/>
            <person name="Yoshinaga Y."/>
            <person name="Zwiers L.-H."/>
            <person name="Turgeon B."/>
            <person name="Goodwin S."/>
            <person name="Spatafora J."/>
            <person name="Crous P."/>
            <person name="Grigoriev I."/>
        </authorList>
    </citation>
    <scope>NUCLEOTIDE SEQUENCE</scope>
    <source>
        <strain evidence="17">CBS 690.94</strain>
    </source>
</reference>
<evidence type="ECO:0000259" key="15">
    <source>
        <dbReference type="Pfam" id="PF14749"/>
    </source>
</evidence>
<dbReference type="InterPro" id="IPR012258">
    <property type="entry name" value="Acyl-CoA_oxidase"/>
</dbReference>
<dbReference type="PANTHER" id="PTHR10909:SF250">
    <property type="entry name" value="PEROXISOMAL ACYL-COENZYME A OXIDASE 1"/>
    <property type="match status" value="1"/>
</dbReference>
<dbReference type="Pfam" id="PF22924">
    <property type="entry name" value="ACOX_C_alpha1"/>
    <property type="match status" value="1"/>
</dbReference>
<keyword evidence="7" id="KW-0560">Oxidoreductase</keyword>
<evidence type="ECO:0000256" key="2">
    <source>
        <dbReference type="ARBA" id="ARBA00004275"/>
    </source>
</evidence>
<evidence type="ECO:0000256" key="8">
    <source>
        <dbReference type="ARBA" id="ARBA00023098"/>
    </source>
</evidence>
<comment type="cofactor">
    <cofactor evidence="1">
        <name>FAD</name>
        <dbReference type="ChEBI" id="CHEBI:57692"/>
    </cofactor>
</comment>
<sequence>MSVGLSPCRQRQLHEQHSPQPKVPPNPASHMCGVTAWTVTYPSTSCLSRDGFLGRRERVLKVLRKEKLFNKDKQLNLSRPERYHLGLARAKAIQRLVRPFHLHMTMFVTTIREQGSSAQNKFWMPRILEYDIIGCYAQSELGHGSNVKGLETEARWDPVAQEFELHSPYLTASKWWNGGMGRTATHTVPWYSTTDPDDPTRPHTASEYVPYGPQTFVVQIRHGESHQPLQGIAVGDIGPKYGYASMDNGYMLFDHVRVPKSVMLLRLTFVRGQIITHARLVLARAFQDRDGVAPTRSRPRHEVQVLDSPTVQIRILPLLAATFALRYTGEYMYNLYHESRRTIENGDFGPLAALHSASSGLKSLCTTIAADGIETCRRAMGGHGFGGGSGLVGLNPDYLSKPTVEGGNWMITQQVAAYLIKKMTQCVRHALQDLTEELFKGYIRDRARHTPASFLPADGSIDDDALVQIFQWRAAALSFAAYQARVEEKKPWTSLMIQLHNLSHAYSYHILVSTFHAALSSSSVASFSSPAPSSASSFLLTSAVSASDLHVLDARVLEMMTELRPHAVKLVDAWAVPDWVLDSALGRYDGKVYEDLFERAHRKNTLNMTTFNVDWRGEEVVLGSGDRGKQLLAKL</sequence>
<evidence type="ECO:0000313" key="17">
    <source>
        <dbReference type="EMBL" id="KAF2441755.1"/>
    </source>
</evidence>
<evidence type="ECO:0000256" key="3">
    <source>
        <dbReference type="ARBA" id="ARBA00006288"/>
    </source>
</evidence>
<dbReference type="Gene3D" id="1.20.140.10">
    <property type="entry name" value="Butyryl-CoA Dehydrogenase, subunit A, domain 3"/>
    <property type="match status" value="3"/>
</dbReference>
<proteinExistence type="inferred from homology"/>
<dbReference type="InterPro" id="IPR036250">
    <property type="entry name" value="AcylCo_DH-like_C"/>
</dbReference>
<keyword evidence="4 10" id="KW-0285">Flavoprotein</keyword>
<keyword evidence="9" id="KW-0576">Peroxisome</keyword>
<dbReference type="GO" id="GO:0033540">
    <property type="term" value="P:fatty acid beta-oxidation using acyl-CoA oxidase"/>
    <property type="evidence" value="ECO:0007669"/>
    <property type="project" value="TreeGrafter"/>
</dbReference>
<dbReference type="GO" id="GO:0055088">
    <property type="term" value="P:lipid homeostasis"/>
    <property type="evidence" value="ECO:0007669"/>
    <property type="project" value="TreeGrafter"/>
</dbReference>
<dbReference type="InterPro" id="IPR055060">
    <property type="entry name" value="ACOX_C_alpha1"/>
</dbReference>
<dbReference type="EMBL" id="MU001505">
    <property type="protein sequence ID" value="KAF2441755.1"/>
    <property type="molecule type" value="Genomic_DNA"/>
</dbReference>
<dbReference type="PIRSF" id="PIRSF000168">
    <property type="entry name" value="Acyl-CoA_oxidase"/>
    <property type="match status" value="1"/>
</dbReference>
<dbReference type="FunFam" id="2.40.110.10:FF:000075">
    <property type="entry name" value="Acyl-coenzyme A oxidase"/>
    <property type="match status" value="1"/>
</dbReference>
<evidence type="ECO:0000256" key="10">
    <source>
        <dbReference type="PIRNR" id="PIRNR000168"/>
    </source>
</evidence>
<evidence type="ECO:0000256" key="6">
    <source>
        <dbReference type="ARBA" id="ARBA00022832"/>
    </source>
</evidence>
<dbReference type="GO" id="GO:0005504">
    <property type="term" value="F:fatty acid binding"/>
    <property type="evidence" value="ECO:0007669"/>
    <property type="project" value="TreeGrafter"/>
</dbReference>
<dbReference type="OrthoDB" id="538336at2759"/>
<feature type="active site" description="Proton acceptor" evidence="11">
    <location>
        <position position="405"/>
    </location>
</feature>
<name>A0A9P4U915_9PLEO</name>
<accession>A0A9P4U915</accession>
<dbReference type="GO" id="GO:0005777">
    <property type="term" value="C:peroxisome"/>
    <property type="evidence" value="ECO:0007669"/>
    <property type="project" value="UniProtKB-SubCell"/>
</dbReference>
<dbReference type="Proteomes" id="UP000799764">
    <property type="component" value="Unassembled WGS sequence"/>
</dbReference>
<dbReference type="InterPro" id="IPR029320">
    <property type="entry name" value="Acyl-CoA_ox_N"/>
</dbReference>
<feature type="domain" description="Acyl-coenzyme A oxidase N-terminal" evidence="15">
    <location>
        <begin position="99"/>
        <end position="133"/>
    </location>
</feature>
<keyword evidence="18" id="KW-1185">Reference proteome</keyword>
<dbReference type="SUPFAM" id="SSF47203">
    <property type="entry name" value="Acyl-CoA dehydrogenase C-terminal domain-like"/>
    <property type="match status" value="2"/>
</dbReference>
<dbReference type="SUPFAM" id="SSF56645">
    <property type="entry name" value="Acyl-CoA dehydrogenase NM domain-like"/>
    <property type="match status" value="1"/>
</dbReference>
<comment type="subcellular location">
    <subcellularLocation>
        <location evidence="2">Peroxisome</location>
    </subcellularLocation>
</comment>
<dbReference type="Pfam" id="PF01756">
    <property type="entry name" value="ACOX"/>
    <property type="match status" value="1"/>
</dbReference>
<evidence type="ECO:0000256" key="4">
    <source>
        <dbReference type="ARBA" id="ARBA00022630"/>
    </source>
</evidence>
<dbReference type="Gene3D" id="2.40.110.10">
    <property type="entry name" value="Butyryl-CoA Dehydrogenase, subunit A, domain 2"/>
    <property type="match status" value="1"/>
</dbReference>
<evidence type="ECO:0000256" key="12">
    <source>
        <dbReference type="PIRSR" id="PIRSR000168-2"/>
    </source>
</evidence>
<dbReference type="PANTHER" id="PTHR10909">
    <property type="entry name" value="ELECTRON TRANSPORT OXIDOREDUCTASE"/>
    <property type="match status" value="1"/>
</dbReference>
<comment type="similarity">
    <text evidence="3 10">Belongs to the acyl-CoA oxidase family.</text>
</comment>
<dbReference type="InterPro" id="IPR002655">
    <property type="entry name" value="Acyl-CoA_oxidase_C"/>
</dbReference>
<dbReference type="Pfam" id="PF14749">
    <property type="entry name" value="Acyl-CoA_ox_N"/>
    <property type="match status" value="1"/>
</dbReference>
<evidence type="ECO:0000256" key="5">
    <source>
        <dbReference type="ARBA" id="ARBA00022827"/>
    </source>
</evidence>
<evidence type="ECO:0000256" key="13">
    <source>
        <dbReference type="SAM" id="MobiDB-lite"/>
    </source>
</evidence>
<feature type="binding site" evidence="12">
    <location>
        <position position="178"/>
    </location>
    <ligand>
        <name>FAD</name>
        <dbReference type="ChEBI" id="CHEBI:57692"/>
    </ligand>
</feature>
<feature type="domain" description="Acyl-CoA oxidase C-terminal" evidence="14">
    <location>
        <begin position="464"/>
        <end position="613"/>
    </location>
</feature>
<dbReference type="InterPro" id="IPR046373">
    <property type="entry name" value="Acyl-CoA_Oxase/DH_mid-dom_sf"/>
</dbReference>
<dbReference type="GO" id="GO:0003997">
    <property type="term" value="F:acyl-CoA oxidase activity"/>
    <property type="evidence" value="ECO:0007669"/>
    <property type="project" value="InterPro"/>
</dbReference>
<dbReference type="InterPro" id="IPR009100">
    <property type="entry name" value="AcylCoA_DH/oxidase_NM_dom_sf"/>
</dbReference>
<evidence type="ECO:0000256" key="9">
    <source>
        <dbReference type="ARBA" id="ARBA00023140"/>
    </source>
</evidence>
<evidence type="ECO:0000256" key="1">
    <source>
        <dbReference type="ARBA" id="ARBA00001974"/>
    </source>
</evidence>
<gene>
    <name evidence="17" type="ORF">P171DRAFT_465410</name>
</gene>
<dbReference type="GO" id="GO:0071949">
    <property type="term" value="F:FAD binding"/>
    <property type="evidence" value="ECO:0007669"/>
    <property type="project" value="InterPro"/>
</dbReference>